<gene>
    <name evidence="1" type="ORF">I1A_002308</name>
</gene>
<accession>A0A7U9GSD1</accession>
<evidence type="ECO:0008006" key="3">
    <source>
        <dbReference type="Google" id="ProtNLM"/>
    </source>
</evidence>
<organism evidence="1 2">
    <name type="scientific">Pseudomonas fluorescens R124</name>
    <dbReference type="NCBI Taxonomy" id="743713"/>
    <lineage>
        <taxon>Bacteria</taxon>
        <taxon>Pseudomonadati</taxon>
        <taxon>Pseudomonadota</taxon>
        <taxon>Gammaproteobacteria</taxon>
        <taxon>Pseudomonadales</taxon>
        <taxon>Pseudomonadaceae</taxon>
        <taxon>Pseudomonas</taxon>
    </lineage>
</organism>
<dbReference type="Proteomes" id="UP000006045">
    <property type="component" value="Chromosome"/>
</dbReference>
<name>A0A7U9GSD1_PSEFL</name>
<protein>
    <recommendedName>
        <fullName evidence="3">DUF4189 domain-containing protein</fullName>
    </recommendedName>
</protein>
<evidence type="ECO:0000313" key="2">
    <source>
        <dbReference type="Proteomes" id="UP000006045"/>
    </source>
</evidence>
<evidence type="ECO:0000313" key="1">
    <source>
        <dbReference type="EMBL" id="EJZ57983.1"/>
    </source>
</evidence>
<dbReference type="OrthoDB" id="7025474at2"/>
<dbReference type="EMBL" id="CM001561">
    <property type="protein sequence ID" value="EJZ57983.1"/>
    <property type="molecule type" value="Genomic_DNA"/>
</dbReference>
<dbReference type="AlphaFoldDB" id="A0A7U9GSD1"/>
<sequence>MRLTQRGTVMTATNVRRCTSWLLLTLLATTLALTAGCSSKRYATNGSNCYAKAVPTSGEGGLAWGDTLSMARKKSLNNCMRYASRSGGTPNTCQVVQAQCKR</sequence>
<proteinExistence type="predicted"/>
<reference evidence="1 2" key="1">
    <citation type="submission" date="2012-08" db="EMBL/GenBank/DDBJ databases">
        <title>The genome of cave-isolated P. fluorescens strain R124 demonstrates phenotypic adaptation to the mineral environment.</title>
        <authorList>
            <person name="Barton M.D."/>
            <person name="Petronio M."/>
            <person name="Giarrizzo J.G."/>
            <person name="Bowling B.V."/>
            <person name="Barton H.A."/>
        </authorList>
    </citation>
    <scope>NUCLEOTIDE SEQUENCE [LARGE SCALE GENOMIC DNA]</scope>
    <source>
        <strain evidence="1 2">R124</strain>
    </source>
</reference>